<dbReference type="InterPro" id="IPR001810">
    <property type="entry name" value="F-box_dom"/>
</dbReference>
<dbReference type="SUPFAM" id="SSF81383">
    <property type="entry name" value="F-box domain"/>
    <property type="match status" value="1"/>
</dbReference>
<name>A0AAV3R526_LITER</name>
<dbReference type="Proteomes" id="UP001454036">
    <property type="component" value="Unassembled WGS sequence"/>
</dbReference>
<dbReference type="InterPro" id="IPR055411">
    <property type="entry name" value="LRR_FXL15/At3g58940/PEG3-like"/>
</dbReference>
<dbReference type="Pfam" id="PF08387">
    <property type="entry name" value="FBD"/>
    <property type="match status" value="1"/>
</dbReference>
<organism evidence="2 3">
    <name type="scientific">Lithospermum erythrorhizon</name>
    <name type="common">Purple gromwell</name>
    <name type="synonym">Lithospermum officinale var. erythrorhizon</name>
    <dbReference type="NCBI Taxonomy" id="34254"/>
    <lineage>
        <taxon>Eukaryota</taxon>
        <taxon>Viridiplantae</taxon>
        <taxon>Streptophyta</taxon>
        <taxon>Embryophyta</taxon>
        <taxon>Tracheophyta</taxon>
        <taxon>Spermatophyta</taxon>
        <taxon>Magnoliopsida</taxon>
        <taxon>eudicotyledons</taxon>
        <taxon>Gunneridae</taxon>
        <taxon>Pentapetalae</taxon>
        <taxon>asterids</taxon>
        <taxon>lamiids</taxon>
        <taxon>Boraginales</taxon>
        <taxon>Boraginaceae</taxon>
        <taxon>Boraginoideae</taxon>
        <taxon>Lithospermeae</taxon>
        <taxon>Lithospermum</taxon>
    </lineage>
</organism>
<comment type="caution">
    <text evidence="2">The sequence shown here is derived from an EMBL/GenBank/DDBJ whole genome shotgun (WGS) entry which is preliminary data.</text>
</comment>
<protein>
    <recommendedName>
        <fullName evidence="1">F-box domain-containing protein</fullName>
    </recommendedName>
</protein>
<dbReference type="PANTHER" id="PTHR31900:SF34">
    <property type="entry name" value="EMB|CAB62440.1-RELATED"/>
    <property type="match status" value="1"/>
</dbReference>
<dbReference type="PANTHER" id="PTHR31900">
    <property type="entry name" value="F-BOX/RNI SUPERFAMILY PROTEIN-RELATED"/>
    <property type="match status" value="1"/>
</dbReference>
<dbReference type="AlphaFoldDB" id="A0AAV3R526"/>
<dbReference type="InterPro" id="IPR050232">
    <property type="entry name" value="FBL13/AtMIF1-like"/>
</dbReference>
<evidence type="ECO:0000259" key="1">
    <source>
        <dbReference type="PROSITE" id="PS50181"/>
    </source>
</evidence>
<reference evidence="2 3" key="1">
    <citation type="submission" date="2024-01" db="EMBL/GenBank/DDBJ databases">
        <title>The complete chloroplast genome sequence of Lithospermum erythrorhizon: insights into the phylogenetic relationship among Boraginaceae species and the maternal lineages of purple gromwells.</title>
        <authorList>
            <person name="Okada T."/>
            <person name="Watanabe K."/>
        </authorList>
    </citation>
    <scope>NUCLEOTIDE SEQUENCE [LARGE SCALE GENOMIC DNA]</scope>
</reference>
<dbReference type="Gene3D" id="1.20.1280.50">
    <property type="match status" value="1"/>
</dbReference>
<evidence type="ECO:0000313" key="2">
    <source>
        <dbReference type="EMBL" id="GAA0171517.1"/>
    </source>
</evidence>
<dbReference type="InterPro" id="IPR053781">
    <property type="entry name" value="F-box_AtFBL13-like"/>
</dbReference>
<dbReference type="Pfam" id="PF24758">
    <property type="entry name" value="LRR_At5g56370"/>
    <property type="match status" value="1"/>
</dbReference>
<dbReference type="EMBL" id="BAABME010007703">
    <property type="protein sequence ID" value="GAA0171517.1"/>
    <property type="molecule type" value="Genomic_DNA"/>
</dbReference>
<dbReference type="Pfam" id="PF00646">
    <property type="entry name" value="F-box"/>
    <property type="match status" value="1"/>
</dbReference>
<dbReference type="PROSITE" id="PS50181">
    <property type="entry name" value="FBOX"/>
    <property type="match status" value="1"/>
</dbReference>
<dbReference type="SUPFAM" id="SSF52058">
    <property type="entry name" value="L domain-like"/>
    <property type="match status" value="1"/>
</dbReference>
<gene>
    <name evidence="2" type="ORF">LIER_25527</name>
</gene>
<dbReference type="SMART" id="SM00579">
    <property type="entry name" value="FBD"/>
    <property type="match status" value="1"/>
</dbReference>
<keyword evidence="3" id="KW-1185">Reference proteome</keyword>
<dbReference type="Gene3D" id="3.80.10.10">
    <property type="entry name" value="Ribonuclease Inhibitor"/>
    <property type="match status" value="1"/>
</dbReference>
<feature type="domain" description="F-box" evidence="1">
    <location>
        <begin position="21"/>
        <end position="57"/>
    </location>
</feature>
<proteinExistence type="predicted"/>
<dbReference type="InterPro" id="IPR036047">
    <property type="entry name" value="F-box-like_dom_sf"/>
</dbReference>
<accession>A0AAV3R526</accession>
<dbReference type="InterPro" id="IPR032675">
    <property type="entry name" value="LRR_dom_sf"/>
</dbReference>
<dbReference type="InterPro" id="IPR006566">
    <property type="entry name" value="FBD"/>
</dbReference>
<evidence type="ECO:0000313" key="3">
    <source>
        <dbReference type="Proteomes" id="UP001454036"/>
    </source>
</evidence>
<sequence length="448" mass="52326">MVLTNSDTKRQNISEGEAFLVDRISNLPDSVLSYILTFLPTKRVIATSILSKRWRYVWTSVDKLDLHDFYCCKRFDIKGHFAPFVYRVLKLHQGNIRDLSLSCSTRGCNEADVTNWINTAVARGVERLLVRTQFEYTWPLTIFTCKTLVDLQLNKLDTRNMDIPDASFLPCLKKLTVGYLKFDTESLKHFISRCPVLEHFVNKLHNQCINQVIQFDIVSSRLKQIELNASTYDFDKKVYLDLDIPTLEFFRFMSILPPEIAIQEQLTFLVEADISVLNFYSHDININQLRESFVRFIQPFTNVRVLRLRCHLSKFLTSVGHAQFDNLTTLEIVSTYFEWRLLVSLMENSINLEDITLKKTPKLKKHKLAWEEPKNVPTCLSTSLRKISLDGYSEDELPMVEYVLRTAKILEQMDIHSSTCYGDEDEWKAVMLQKIQKLHRVSENVKFH</sequence>
<dbReference type="CDD" id="cd22160">
    <property type="entry name" value="F-box_AtFBL13-like"/>
    <property type="match status" value="1"/>
</dbReference>